<sequence length="80" mass="8885">MGLSTQEYEQYSVISGISGIVFLLIAGILSGSFISGDRIRANFATETKSDRLMRNRWLFIFSLIGAPNLIVALLLTIKYL</sequence>
<keyword evidence="1" id="KW-0472">Membrane</keyword>
<dbReference type="InterPro" id="IPR035167">
    <property type="entry name" value="DUF5316"/>
</dbReference>
<keyword evidence="3" id="KW-1185">Reference proteome</keyword>
<keyword evidence="1" id="KW-0812">Transmembrane</keyword>
<gene>
    <name evidence="2" type="ORF">MJG50_10990</name>
</gene>
<dbReference type="EMBL" id="JAKTTI010000015">
    <property type="protein sequence ID" value="MCH1625856.1"/>
    <property type="molecule type" value="Genomic_DNA"/>
</dbReference>
<evidence type="ECO:0000313" key="2">
    <source>
        <dbReference type="EMBL" id="MCH1625856.1"/>
    </source>
</evidence>
<reference evidence="2" key="1">
    <citation type="submission" date="2022-02" db="EMBL/GenBank/DDBJ databases">
        <title>Fredinandcohnia quinoae sp. nov. isolated from Chenopodium quinoa seeds.</title>
        <authorList>
            <person name="Saati-Santamaria Z."/>
            <person name="Flores-Felix J.D."/>
            <person name="Igual J.M."/>
            <person name="Velazquez E."/>
            <person name="Garcia-Fraile P."/>
            <person name="Martinez-Molina E."/>
        </authorList>
    </citation>
    <scope>NUCLEOTIDE SEQUENCE</scope>
    <source>
        <strain evidence="2">SECRCQ15</strain>
    </source>
</reference>
<dbReference type="Pfam" id="PF17247">
    <property type="entry name" value="DUF5316"/>
    <property type="match status" value="1"/>
</dbReference>
<protein>
    <submittedName>
        <fullName evidence="2">DUF5316 domain-containing protein</fullName>
    </submittedName>
</protein>
<feature type="transmembrane region" description="Helical" evidence="1">
    <location>
        <begin position="57"/>
        <end position="77"/>
    </location>
</feature>
<proteinExistence type="predicted"/>
<keyword evidence="1" id="KW-1133">Transmembrane helix</keyword>
<name>A0AAW5E8Z4_9BACI</name>
<dbReference type="Proteomes" id="UP001431131">
    <property type="component" value="Unassembled WGS sequence"/>
</dbReference>
<evidence type="ECO:0000256" key="1">
    <source>
        <dbReference type="SAM" id="Phobius"/>
    </source>
</evidence>
<comment type="caution">
    <text evidence="2">The sequence shown here is derived from an EMBL/GenBank/DDBJ whole genome shotgun (WGS) entry which is preliminary data.</text>
</comment>
<dbReference type="AlphaFoldDB" id="A0AAW5E8Z4"/>
<feature type="transmembrane region" description="Helical" evidence="1">
    <location>
        <begin position="12"/>
        <end position="36"/>
    </location>
</feature>
<accession>A0AAW5E8Z4</accession>
<organism evidence="2 3">
    <name type="scientific">Fredinandcohnia quinoae</name>
    <dbReference type="NCBI Taxonomy" id="2918902"/>
    <lineage>
        <taxon>Bacteria</taxon>
        <taxon>Bacillati</taxon>
        <taxon>Bacillota</taxon>
        <taxon>Bacilli</taxon>
        <taxon>Bacillales</taxon>
        <taxon>Bacillaceae</taxon>
        <taxon>Fredinandcohnia</taxon>
    </lineage>
</organism>
<evidence type="ECO:0000313" key="3">
    <source>
        <dbReference type="Proteomes" id="UP001431131"/>
    </source>
</evidence>